<reference evidence="2" key="1">
    <citation type="submission" date="2021-07" db="EMBL/GenBank/DDBJ databases">
        <title>Roseobacter insulae sp. nov., isolated from a tidal flat.</title>
        <authorList>
            <person name="Park S."/>
            <person name="Yoon J.-H."/>
        </authorList>
    </citation>
    <scope>NUCLEOTIDE SEQUENCE</scope>
    <source>
        <strain evidence="2">YSTF-M11</strain>
    </source>
</reference>
<accession>A0A9X1FT31</accession>
<dbReference type="InterPro" id="IPR027016">
    <property type="entry name" value="UCP029811"/>
</dbReference>
<protein>
    <submittedName>
        <fullName evidence="2">YceI family protein</fullName>
    </submittedName>
</protein>
<dbReference type="RefSeq" id="WP_219499677.1">
    <property type="nucleotide sequence ID" value="NZ_JAHXDN010000001.1"/>
</dbReference>
<dbReference type="EMBL" id="JAHXDN010000001">
    <property type="protein sequence ID" value="MBW4707178.1"/>
    <property type="molecule type" value="Genomic_DNA"/>
</dbReference>
<name>A0A9X1FT31_9RHOB</name>
<keyword evidence="1" id="KW-0732">Signal</keyword>
<evidence type="ECO:0000313" key="2">
    <source>
        <dbReference type="EMBL" id="MBW4707178.1"/>
    </source>
</evidence>
<evidence type="ECO:0000313" key="3">
    <source>
        <dbReference type="Proteomes" id="UP001138661"/>
    </source>
</evidence>
<comment type="caution">
    <text evidence="2">The sequence shown here is derived from an EMBL/GenBank/DDBJ whole genome shotgun (WGS) entry which is preliminary data.</text>
</comment>
<gene>
    <name evidence="2" type="ORF">KX928_05200</name>
</gene>
<evidence type="ECO:0000256" key="1">
    <source>
        <dbReference type="SAM" id="SignalP"/>
    </source>
</evidence>
<organism evidence="2 3">
    <name type="scientific">Roseobacter insulae</name>
    <dbReference type="NCBI Taxonomy" id="2859783"/>
    <lineage>
        <taxon>Bacteria</taxon>
        <taxon>Pseudomonadati</taxon>
        <taxon>Pseudomonadota</taxon>
        <taxon>Alphaproteobacteria</taxon>
        <taxon>Rhodobacterales</taxon>
        <taxon>Roseobacteraceae</taxon>
        <taxon>Roseobacter</taxon>
    </lineage>
</organism>
<keyword evidence="3" id="KW-1185">Reference proteome</keyword>
<dbReference type="PIRSF" id="PIRSF029811">
    <property type="entry name" value="UCP029811"/>
    <property type="match status" value="1"/>
</dbReference>
<proteinExistence type="predicted"/>
<dbReference type="AlphaFoldDB" id="A0A9X1FT31"/>
<dbReference type="Proteomes" id="UP001138661">
    <property type="component" value="Unassembled WGS sequence"/>
</dbReference>
<feature type="chain" id="PRO_5040971311" evidence="1">
    <location>
        <begin position="21"/>
        <end position="194"/>
    </location>
</feature>
<sequence>MKFLATVATATLFVATAAFAGGHANWASVDGESSVAFGSIKNDTAGEVHHFSAVKGSVSEAGELAIMIDVSSVETNIDIRNERMTEHVFQGGSATAVLSGEIDMEELTALEVGATRLMDIEGTLTFGGLETDVEAKMLVARLGEDRVLVTTADFIMLSTEDLGIDAGIDALMELASLSGITRVTPVSVRMVFEK</sequence>
<feature type="signal peptide" evidence="1">
    <location>
        <begin position="1"/>
        <end position="20"/>
    </location>
</feature>